<dbReference type="PANTHER" id="PTHR30146:SF109">
    <property type="entry name" value="HTH-TYPE TRANSCRIPTIONAL REGULATOR GALS"/>
    <property type="match status" value="1"/>
</dbReference>
<dbReference type="Proteomes" id="UP000612585">
    <property type="component" value="Unassembled WGS sequence"/>
</dbReference>
<evidence type="ECO:0000259" key="4">
    <source>
        <dbReference type="PROSITE" id="PS50932"/>
    </source>
</evidence>
<proteinExistence type="predicted"/>
<dbReference type="PANTHER" id="PTHR30146">
    <property type="entry name" value="LACI-RELATED TRANSCRIPTIONAL REPRESSOR"/>
    <property type="match status" value="1"/>
</dbReference>
<protein>
    <submittedName>
        <fullName evidence="5">LacI family transcriptional regulator</fullName>
    </submittedName>
</protein>
<keyword evidence="6" id="KW-1185">Reference proteome</keyword>
<keyword evidence="1" id="KW-0805">Transcription regulation</keyword>
<dbReference type="SUPFAM" id="SSF53822">
    <property type="entry name" value="Periplasmic binding protein-like I"/>
    <property type="match status" value="1"/>
</dbReference>
<dbReference type="GO" id="GO:0003700">
    <property type="term" value="F:DNA-binding transcription factor activity"/>
    <property type="evidence" value="ECO:0007669"/>
    <property type="project" value="TreeGrafter"/>
</dbReference>
<name>A0A8J3Z3W4_9ACTN</name>
<dbReference type="AlphaFoldDB" id="A0A8J3Z3W4"/>
<keyword evidence="3" id="KW-0804">Transcription</keyword>
<reference evidence="5" key="1">
    <citation type="submission" date="2021-01" db="EMBL/GenBank/DDBJ databases">
        <title>Whole genome shotgun sequence of Virgisporangium aurantiacum NBRC 16421.</title>
        <authorList>
            <person name="Komaki H."/>
            <person name="Tamura T."/>
        </authorList>
    </citation>
    <scope>NUCLEOTIDE SEQUENCE</scope>
    <source>
        <strain evidence="5">NBRC 16421</strain>
    </source>
</reference>
<dbReference type="GO" id="GO:0000976">
    <property type="term" value="F:transcription cis-regulatory region binding"/>
    <property type="evidence" value="ECO:0007669"/>
    <property type="project" value="TreeGrafter"/>
</dbReference>
<dbReference type="CDD" id="cd01392">
    <property type="entry name" value="HTH_LacI"/>
    <property type="match status" value="1"/>
</dbReference>
<dbReference type="CDD" id="cd06267">
    <property type="entry name" value="PBP1_LacI_sugar_binding-like"/>
    <property type="match status" value="1"/>
</dbReference>
<dbReference type="SUPFAM" id="SSF47413">
    <property type="entry name" value="lambda repressor-like DNA-binding domains"/>
    <property type="match status" value="1"/>
</dbReference>
<dbReference type="PROSITE" id="PS50932">
    <property type="entry name" value="HTH_LACI_2"/>
    <property type="match status" value="1"/>
</dbReference>
<dbReference type="InterPro" id="IPR046335">
    <property type="entry name" value="LacI/GalR-like_sensor"/>
</dbReference>
<organism evidence="5 6">
    <name type="scientific">Virgisporangium aurantiacum</name>
    <dbReference type="NCBI Taxonomy" id="175570"/>
    <lineage>
        <taxon>Bacteria</taxon>
        <taxon>Bacillati</taxon>
        <taxon>Actinomycetota</taxon>
        <taxon>Actinomycetes</taxon>
        <taxon>Micromonosporales</taxon>
        <taxon>Micromonosporaceae</taxon>
        <taxon>Virgisporangium</taxon>
    </lineage>
</organism>
<gene>
    <name evidence="5" type="primary">rbsR</name>
    <name evidence="5" type="ORF">Vau01_034280</name>
</gene>
<evidence type="ECO:0000256" key="2">
    <source>
        <dbReference type="ARBA" id="ARBA00023125"/>
    </source>
</evidence>
<keyword evidence="2" id="KW-0238">DNA-binding</keyword>
<dbReference type="EMBL" id="BOPG01000022">
    <property type="protein sequence ID" value="GIJ55912.1"/>
    <property type="molecule type" value="Genomic_DNA"/>
</dbReference>
<dbReference type="InterPro" id="IPR010982">
    <property type="entry name" value="Lambda_DNA-bd_dom_sf"/>
</dbReference>
<dbReference type="InterPro" id="IPR028082">
    <property type="entry name" value="Peripla_BP_I"/>
</dbReference>
<dbReference type="Pfam" id="PF00356">
    <property type="entry name" value="LacI"/>
    <property type="match status" value="1"/>
</dbReference>
<evidence type="ECO:0000256" key="1">
    <source>
        <dbReference type="ARBA" id="ARBA00023015"/>
    </source>
</evidence>
<sequence>MEWYGPLVAMKALTSVTIYAVAERAGVSIATVSRALRDPGLVAAATRARVEEAVAALNFTPSRLGRSLAEGRHAANGIVFPDLVGPYYAEVLLGYEEAAAELGRSVLILGTRGRADPTAQVLDLAGRVDGLVVMGQTVADEVVASIVAGGLPVVLLARPPALDCDTDTVTAENEVSAAGLARHLLDHGYRRFAFLGDPAGSPDVAGRYTGVAAALSDAGVRPPAPVRCGFDVTAGYDAAVALLKRRTRPHAVICANDEVALGVQEACADRGLDVPADLALAGWDDIMTARFVGLTTVRQPMRKLGATAARWLHERILSPSSPPHRKVLPTQLVVRRSCGTHAQD</sequence>
<dbReference type="Gene3D" id="1.10.260.40">
    <property type="entry name" value="lambda repressor-like DNA-binding domains"/>
    <property type="match status" value="1"/>
</dbReference>
<feature type="domain" description="HTH lacI-type" evidence="4">
    <location>
        <begin position="16"/>
        <end position="70"/>
    </location>
</feature>
<dbReference type="Pfam" id="PF13377">
    <property type="entry name" value="Peripla_BP_3"/>
    <property type="match status" value="1"/>
</dbReference>
<dbReference type="SMART" id="SM00354">
    <property type="entry name" value="HTH_LACI"/>
    <property type="match status" value="1"/>
</dbReference>
<evidence type="ECO:0000313" key="5">
    <source>
        <dbReference type="EMBL" id="GIJ55912.1"/>
    </source>
</evidence>
<dbReference type="InterPro" id="IPR000843">
    <property type="entry name" value="HTH_LacI"/>
</dbReference>
<evidence type="ECO:0000256" key="3">
    <source>
        <dbReference type="ARBA" id="ARBA00023163"/>
    </source>
</evidence>
<evidence type="ECO:0000313" key="6">
    <source>
        <dbReference type="Proteomes" id="UP000612585"/>
    </source>
</evidence>
<comment type="caution">
    <text evidence="5">The sequence shown here is derived from an EMBL/GenBank/DDBJ whole genome shotgun (WGS) entry which is preliminary data.</text>
</comment>
<dbReference type="Gene3D" id="3.40.50.2300">
    <property type="match status" value="2"/>
</dbReference>
<accession>A0A8J3Z3W4</accession>